<dbReference type="EMBL" id="LN714488">
    <property type="protein sequence ID" value="CEL71308.1"/>
    <property type="molecule type" value="Genomic_DNA"/>
</dbReference>
<reference evidence="1" key="1">
    <citation type="submission" date="2011-03" db="EMBL/GenBank/DDBJ databases">
        <title>Comparative genomics and transcriptomics of Neospora caninum and Toxoplasma gondii.</title>
        <authorList>
            <person name="Reid A.J."/>
            <person name="Sohal A."/>
            <person name="Harris D."/>
            <person name="Quail M."/>
            <person name="Sanders M."/>
            <person name="Berriman M."/>
            <person name="Wastling J.M."/>
            <person name="Pain A."/>
        </authorList>
    </citation>
    <scope>NUCLEOTIDE SEQUENCE</scope>
    <source>
        <strain evidence="1">Liverpool</strain>
    </source>
</reference>
<organism>
    <name type="scientific">Neospora caninum (strain Liverpool)</name>
    <dbReference type="NCBI Taxonomy" id="572307"/>
    <lineage>
        <taxon>Eukaryota</taxon>
        <taxon>Sar</taxon>
        <taxon>Alveolata</taxon>
        <taxon>Apicomplexa</taxon>
        <taxon>Conoidasida</taxon>
        <taxon>Coccidia</taxon>
        <taxon>Eucoccidiorida</taxon>
        <taxon>Eimeriorina</taxon>
        <taxon>Sarcocystidae</taxon>
        <taxon>Neospora</taxon>
    </lineage>
</organism>
<evidence type="ECO:0000313" key="2">
    <source>
        <dbReference type="EMBL" id="CEL71308.1"/>
    </source>
</evidence>
<sequence>MRTFSFLDFLRFLDCYRAFASAGSIRESLSNVSLVWSYPSLERRPLSWASHRTILLNFGKMNAAHLRAIFGNWCTRGTDHIVVDMYAKKFYKAYFADPVQYNYLFVSFFAVGCAATMCLRHVMLNPDICVRRGDARRHFIDRWQHHLYSLPYYNHYLRNFALRFQNSFVDNEPDYLGSHPWGVRPTRCLNYGRVPFTFMNPYQYFVDDPQYVSTLHGSMEKHYEALGYYPSRAKNTEEE</sequence>
<gene>
    <name evidence="2" type="ORF">BN1204_069630</name>
    <name evidence="1" type="ORF">NCLIV_069630</name>
</gene>
<dbReference type="VEuPathDB" id="ToxoDB:NCLIV_069630"/>
<name>F0JB41_NEOCL</name>
<accession>F0JB41</accession>
<reference evidence="2" key="3">
    <citation type="journal article" date="2015" name="PLoS ONE">
        <title>Comprehensive Evaluation of Toxoplasma gondii VEG and Neospora caninum LIV Genomes with Tachyzoite Stage Transcriptome and Proteome Defines Novel Transcript Features.</title>
        <authorList>
            <person name="Ramaprasad A."/>
            <person name="Mourier T."/>
            <person name="Naeem R."/>
            <person name="Malas T.B."/>
            <person name="Moussa E."/>
            <person name="Panigrahi A."/>
            <person name="Vermont S.J."/>
            <person name="Otto T.D."/>
            <person name="Wastling J."/>
            <person name="Pain A."/>
        </authorList>
    </citation>
    <scope>NUCLEOTIDE SEQUENCE</scope>
    <source>
        <strain evidence="2">Liverpool</strain>
    </source>
</reference>
<dbReference type="EMBL" id="CADU01000311">
    <property type="protein sequence ID" value="CCA30069.1"/>
    <property type="molecule type" value="Genomic_DNA"/>
</dbReference>
<proteinExistence type="predicted"/>
<reference evidence="1" key="2">
    <citation type="submission" date="2011-03" db="EMBL/GenBank/DDBJ databases">
        <authorList>
            <person name="Aslett M."/>
        </authorList>
    </citation>
    <scope>NUCLEOTIDE SEQUENCE</scope>
    <source>
        <strain evidence="1">Liverpool</strain>
    </source>
</reference>
<evidence type="ECO:0000313" key="1">
    <source>
        <dbReference type="EMBL" id="CCA30069.1"/>
    </source>
</evidence>
<protein>
    <submittedName>
        <fullName evidence="1">Uncharacterized protein</fullName>
    </submittedName>
</protein>
<dbReference type="AlphaFoldDB" id="F0JB41"/>